<protein>
    <recommendedName>
        <fullName evidence="6 7">Large ribosomal subunit protein uL3</fullName>
    </recommendedName>
</protein>
<organism evidence="8 9">
    <name type="scientific">Ereboglobus luteus</name>
    <dbReference type="NCBI Taxonomy" id="1796921"/>
    <lineage>
        <taxon>Bacteria</taxon>
        <taxon>Pseudomonadati</taxon>
        <taxon>Verrucomicrobiota</taxon>
        <taxon>Opitutia</taxon>
        <taxon>Opitutales</taxon>
        <taxon>Opitutaceae</taxon>
        <taxon>Ereboglobus</taxon>
    </lineage>
</organism>
<dbReference type="OrthoDB" id="9806135at2"/>
<dbReference type="EMBL" id="CP023004">
    <property type="protein sequence ID" value="AWI09124.1"/>
    <property type="molecule type" value="Genomic_DNA"/>
</dbReference>
<keyword evidence="5 7" id="KW-0687">Ribonucleoprotein</keyword>
<dbReference type="Pfam" id="PF00297">
    <property type="entry name" value="Ribosomal_L3"/>
    <property type="match status" value="1"/>
</dbReference>
<comment type="similarity">
    <text evidence="1 7">Belongs to the universal ribosomal protein uL3 family.</text>
</comment>
<dbReference type="Gene3D" id="3.30.160.810">
    <property type="match status" value="1"/>
</dbReference>
<evidence type="ECO:0000256" key="4">
    <source>
        <dbReference type="ARBA" id="ARBA00022980"/>
    </source>
</evidence>
<evidence type="ECO:0000313" key="9">
    <source>
        <dbReference type="Proteomes" id="UP000244896"/>
    </source>
</evidence>
<keyword evidence="3 7" id="KW-0694">RNA-binding</keyword>
<evidence type="ECO:0000256" key="5">
    <source>
        <dbReference type="ARBA" id="ARBA00023274"/>
    </source>
</evidence>
<dbReference type="GO" id="GO:0019843">
    <property type="term" value="F:rRNA binding"/>
    <property type="evidence" value="ECO:0007669"/>
    <property type="project" value="UniProtKB-UniRule"/>
</dbReference>
<reference evidence="8 9" key="1">
    <citation type="journal article" date="2018" name="Syst. Appl. Microbiol.">
        <title>Ereboglobus luteus gen. nov. sp. nov. from cockroach guts, and new insights into the oxygen relationship of the genera Opitutus and Didymococcus (Verrucomicrobia: Opitutaceae).</title>
        <authorList>
            <person name="Tegtmeier D."/>
            <person name="Belitz A."/>
            <person name="Radek R."/>
            <person name="Heimerl T."/>
            <person name="Brune A."/>
        </authorList>
    </citation>
    <scope>NUCLEOTIDE SEQUENCE [LARGE SCALE GENOMIC DNA]</scope>
    <source>
        <strain evidence="8 9">Ho45</strain>
    </source>
</reference>
<proteinExistence type="inferred from homology"/>
<dbReference type="AlphaFoldDB" id="A0A2U8E339"/>
<dbReference type="GO" id="GO:0006412">
    <property type="term" value="P:translation"/>
    <property type="evidence" value="ECO:0007669"/>
    <property type="project" value="UniProtKB-UniRule"/>
</dbReference>
<keyword evidence="4 7" id="KW-0689">Ribosomal protein</keyword>
<evidence type="ECO:0000256" key="7">
    <source>
        <dbReference type="HAMAP-Rule" id="MF_01325"/>
    </source>
</evidence>
<dbReference type="FunFam" id="2.40.30.10:FF:000004">
    <property type="entry name" value="50S ribosomal protein L3"/>
    <property type="match status" value="1"/>
</dbReference>
<dbReference type="FunFam" id="3.30.160.810:FF:000001">
    <property type="entry name" value="50S ribosomal protein L3"/>
    <property type="match status" value="1"/>
</dbReference>
<keyword evidence="9" id="KW-1185">Reference proteome</keyword>
<dbReference type="Proteomes" id="UP000244896">
    <property type="component" value="Chromosome"/>
</dbReference>
<dbReference type="PANTHER" id="PTHR11229">
    <property type="entry name" value="50S RIBOSOMAL PROTEIN L3"/>
    <property type="match status" value="1"/>
</dbReference>
<dbReference type="HAMAP" id="MF_01325_B">
    <property type="entry name" value="Ribosomal_uL3_B"/>
    <property type="match status" value="1"/>
</dbReference>
<evidence type="ECO:0000256" key="6">
    <source>
        <dbReference type="ARBA" id="ARBA00035243"/>
    </source>
</evidence>
<dbReference type="GO" id="GO:0022625">
    <property type="term" value="C:cytosolic large ribosomal subunit"/>
    <property type="evidence" value="ECO:0007669"/>
    <property type="project" value="TreeGrafter"/>
</dbReference>
<gene>
    <name evidence="7" type="primary">rplC</name>
    <name evidence="8" type="ORF">CKA38_07625</name>
</gene>
<comment type="subunit">
    <text evidence="7">Part of the 50S ribosomal subunit. Forms a cluster with proteins L14 and L19.</text>
</comment>
<keyword evidence="2 7" id="KW-0699">rRNA-binding</keyword>
<sequence>MITTLLGKKLGMTQVYDAQNVLVPVTVVEAGPCPVVQVKTTETDGYNAVQLGFSNKKVKNTSKAETSHAKKAGLEEAPRVLSEVRLEEVPTLKVGDIVKVDIFKEGQIIDVIGIAKGKGFQGVVRRFRVAGGVASHGSMFHRRIGSVGMRQTPGRVWKNQKMPGHMGNVRRTVQNLTVVKIIAEKNLILVKGAIPGANGDDVIVRTAIKGQPRAAAK</sequence>
<dbReference type="GO" id="GO:0003735">
    <property type="term" value="F:structural constituent of ribosome"/>
    <property type="evidence" value="ECO:0007669"/>
    <property type="project" value="UniProtKB-UniRule"/>
</dbReference>
<dbReference type="InterPro" id="IPR000597">
    <property type="entry name" value="Ribosomal_uL3"/>
</dbReference>
<dbReference type="NCBIfam" id="TIGR03625">
    <property type="entry name" value="L3_bact"/>
    <property type="match status" value="1"/>
</dbReference>
<evidence type="ECO:0000313" key="8">
    <source>
        <dbReference type="EMBL" id="AWI09124.1"/>
    </source>
</evidence>
<dbReference type="InterPro" id="IPR009000">
    <property type="entry name" value="Transl_B-barrel_sf"/>
</dbReference>
<comment type="function">
    <text evidence="7">One of the primary rRNA binding proteins, it binds directly near the 3'-end of the 23S rRNA, where it nucleates assembly of the 50S subunit.</text>
</comment>
<accession>A0A2U8E339</accession>
<dbReference type="RefSeq" id="WP_108824938.1">
    <property type="nucleotide sequence ID" value="NZ_CP023004.1"/>
</dbReference>
<evidence type="ECO:0000256" key="3">
    <source>
        <dbReference type="ARBA" id="ARBA00022884"/>
    </source>
</evidence>
<name>A0A2U8E339_9BACT</name>
<dbReference type="Gene3D" id="2.40.30.10">
    <property type="entry name" value="Translation factors"/>
    <property type="match status" value="1"/>
</dbReference>
<dbReference type="KEGG" id="elut:CKA38_07625"/>
<dbReference type="PANTHER" id="PTHR11229:SF16">
    <property type="entry name" value="LARGE RIBOSOMAL SUBUNIT PROTEIN UL3C"/>
    <property type="match status" value="1"/>
</dbReference>
<dbReference type="InterPro" id="IPR019927">
    <property type="entry name" value="Ribosomal_uL3_bac/org-type"/>
</dbReference>
<evidence type="ECO:0000256" key="2">
    <source>
        <dbReference type="ARBA" id="ARBA00022730"/>
    </source>
</evidence>
<dbReference type="SUPFAM" id="SSF50447">
    <property type="entry name" value="Translation proteins"/>
    <property type="match status" value="1"/>
</dbReference>
<evidence type="ECO:0000256" key="1">
    <source>
        <dbReference type="ARBA" id="ARBA00006540"/>
    </source>
</evidence>